<dbReference type="Proteomes" id="UP000696485">
    <property type="component" value="Unassembled WGS sequence"/>
</dbReference>
<gene>
    <name evidence="1" type="ORF">BG006_007598</name>
</gene>
<evidence type="ECO:0008006" key="3">
    <source>
        <dbReference type="Google" id="ProtNLM"/>
    </source>
</evidence>
<keyword evidence="2" id="KW-1185">Reference proteome</keyword>
<name>A0A9P5SH01_9FUNG</name>
<evidence type="ECO:0000313" key="1">
    <source>
        <dbReference type="EMBL" id="KAF9329287.1"/>
    </source>
</evidence>
<dbReference type="EMBL" id="JAAAUY010000488">
    <property type="protein sequence ID" value="KAF9329287.1"/>
    <property type="molecule type" value="Genomic_DNA"/>
</dbReference>
<protein>
    <recommendedName>
        <fullName evidence="3">DUF937 domain-containing protein</fullName>
    </recommendedName>
</protein>
<evidence type="ECO:0000313" key="2">
    <source>
        <dbReference type="Proteomes" id="UP000696485"/>
    </source>
</evidence>
<accession>A0A9P5SH01</accession>
<organism evidence="1 2">
    <name type="scientific">Podila minutissima</name>
    <dbReference type="NCBI Taxonomy" id="64525"/>
    <lineage>
        <taxon>Eukaryota</taxon>
        <taxon>Fungi</taxon>
        <taxon>Fungi incertae sedis</taxon>
        <taxon>Mucoromycota</taxon>
        <taxon>Mortierellomycotina</taxon>
        <taxon>Mortierellomycetes</taxon>
        <taxon>Mortierellales</taxon>
        <taxon>Mortierellaceae</taxon>
        <taxon>Podila</taxon>
    </lineage>
</organism>
<comment type="caution">
    <text evidence="1">The sequence shown here is derived from an EMBL/GenBank/DDBJ whole genome shotgun (WGS) entry which is preliminary data.</text>
</comment>
<sequence>MDKLTPLLMNFIEQSARPPVQAKVSEQLNSTTTDLKSSLPTTVMNYLTGSSEDGSGNAVLSQLVNSLGPSFANALSSVTGTTIDTASDGMDTLLTNGILNIAKGVLTKSAGQEGEQGGGFNFDFLTQGKEGMVNTTLAASAPVIKQVSDNMGAKISNHFPQEIGQALQRLVDQNGGSGGAMGMAAGLMSQFLGGGGGGERAQGGEGGGGSIQQMLQNFLGPKILELIQPYLQKFEAQMTTSLENELRTKVFSPDFIKSTVMDMLSGESGGEGGGGGAIGAIGGLMNAFMKNSGNGQGGGGGGGQAEALNALGNFASSFLKK</sequence>
<dbReference type="AlphaFoldDB" id="A0A9P5SH01"/>
<proteinExistence type="predicted"/>
<reference evidence="1" key="1">
    <citation type="journal article" date="2020" name="Fungal Divers.">
        <title>Resolving the Mortierellaceae phylogeny through synthesis of multi-gene phylogenetics and phylogenomics.</title>
        <authorList>
            <person name="Vandepol N."/>
            <person name="Liber J."/>
            <person name="Desiro A."/>
            <person name="Na H."/>
            <person name="Kennedy M."/>
            <person name="Barry K."/>
            <person name="Grigoriev I.V."/>
            <person name="Miller A.N."/>
            <person name="O'Donnell K."/>
            <person name="Stajich J.E."/>
            <person name="Bonito G."/>
        </authorList>
    </citation>
    <scope>NUCLEOTIDE SEQUENCE</scope>
    <source>
        <strain evidence="1">NVP1</strain>
    </source>
</reference>